<evidence type="ECO:0000313" key="2">
    <source>
        <dbReference type="Proteomes" id="UP000598775"/>
    </source>
</evidence>
<dbReference type="EMBL" id="BMGP01000008">
    <property type="protein sequence ID" value="GGF40599.1"/>
    <property type="molecule type" value="Genomic_DNA"/>
</dbReference>
<proteinExistence type="predicted"/>
<dbReference type="AlphaFoldDB" id="A0A917F382"/>
<dbReference type="Gene3D" id="3.20.10.10">
    <property type="entry name" value="D-amino Acid Aminotransferase, subunit A, domain 2"/>
    <property type="match status" value="1"/>
</dbReference>
<evidence type="ECO:0000313" key="1">
    <source>
        <dbReference type="EMBL" id="GGF40599.1"/>
    </source>
</evidence>
<protein>
    <recommendedName>
        <fullName evidence="3">Aminotransferase class IV</fullName>
    </recommendedName>
</protein>
<evidence type="ECO:0008006" key="3">
    <source>
        <dbReference type="Google" id="ProtNLM"/>
    </source>
</evidence>
<organism evidence="1 2">
    <name type="scientific">Subtercola lobariae</name>
    <dbReference type="NCBI Taxonomy" id="1588641"/>
    <lineage>
        <taxon>Bacteria</taxon>
        <taxon>Bacillati</taxon>
        <taxon>Actinomycetota</taxon>
        <taxon>Actinomycetes</taxon>
        <taxon>Micrococcales</taxon>
        <taxon>Microbacteriaceae</taxon>
        <taxon>Subtercola</taxon>
    </lineage>
</organism>
<sequence length="227" mass="24243">MRSALASGDTDPTLLEAFWAAALEAIPPIHRWFPRVELSAAAGVSGARAGAGAGRGGKRRELSLLMRLAPQPSSTAVLGTHQGEDPRSIPSVKGPDLVRLTKLRDAARAEGIDDLVILTGEGEIIEGTTTAVLWWRGDELHLPPAEFARVDSVTARTIRVLAQATGVRVVEERSAPAQLDGCEVWAVNALYGIRLVTSWPGGPAVTADPRRSAEWQRRLVALARPLT</sequence>
<name>A0A917F382_9MICO</name>
<accession>A0A917F382</accession>
<dbReference type="Pfam" id="PF01063">
    <property type="entry name" value="Aminotran_4"/>
    <property type="match status" value="1"/>
</dbReference>
<gene>
    <name evidence="1" type="ORF">GCM10011399_36680</name>
</gene>
<dbReference type="GO" id="GO:0003824">
    <property type="term" value="F:catalytic activity"/>
    <property type="evidence" value="ECO:0007669"/>
    <property type="project" value="InterPro"/>
</dbReference>
<dbReference type="InterPro" id="IPR001544">
    <property type="entry name" value="Aminotrans_IV"/>
</dbReference>
<keyword evidence="2" id="KW-1185">Reference proteome</keyword>
<dbReference type="InterPro" id="IPR036038">
    <property type="entry name" value="Aminotransferase-like"/>
</dbReference>
<dbReference type="Proteomes" id="UP000598775">
    <property type="component" value="Unassembled WGS sequence"/>
</dbReference>
<reference evidence="1 2" key="1">
    <citation type="journal article" date="2014" name="Int. J. Syst. Evol. Microbiol.">
        <title>Complete genome sequence of Corynebacterium casei LMG S-19264T (=DSM 44701T), isolated from a smear-ripened cheese.</title>
        <authorList>
            <consortium name="US DOE Joint Genome Institute (JGI-PGF)"/>
            <person name="Walter F."/>
            <person name="Albersmeier A."/>
            <person name="Kalinowski J."/>
            <person name="Ruckert C."/>
        </authorList>
    </citation>
    <scope>NUCLEOTIDE SEQUENCE [LARGE SCALE GENOMIC DNA]</scope>
    <source>
        <strain evidence="1 2">CGMCC 1.12976</strain>
    </source>
</reference>
<dbReference type="InterPro" id="IPR043132">
    <property type="entry name" value="BCAT-like_C"/>
</dbReference>
<dbReference type="SUPFAM" id="SSF56752">
    <property type="entry name" value="D-aminoacid aminotransferase-like PLP-dependent enzymes"/>
    <property type="match status" value="1"/>
</dbReference>
<comment type="caution">
    <text evidence="1">The sequence shown here is derived from an EMBL/GenBank/DDBJ whole genome shotgun (WGS) entry which is preliminary data.</text>
</comment>